<dbReference type="EMBL" id="VSSQ01062236">
    <property type="protein sequence ID" value="MPN15460.1"/>
    <property type="molecule type" value="Genomic_DNA"/>
</dbReference>
<dbReference type="AlphaFoldDB" id="A0A645FNE2"/>
<accession>A0A645FNE2</accession>
<sequence>MPNMDKDEEYFGTASAFICPNSRYDAGSRVKATYVSYGMSRYGMGNGNTPSGTVSTGYVKEPPSPPDDTLVLVDNGTAAAPHGYFIAYCDAAFQYFRHAGLANVLYADGHCDSADYRKLVGDSPSAKTNASPWYGGNAAIIKKAYP</sequence>
<proteinExistence type="predicted"/>
<comment type="caution">
    <text evidence="1">The sequence shown here is derived from an EMBL/GenBank/DDBJ whole genome shotgun (WGS) entry which is preliminary data.</text>
</comment>
<evidence type="ECO:0000313" key="1">
    <source>
        <dbReference type="EMBL" id="MPN15460.1"/>
    </source>
</evidence>
<organism evidence="1">
    <name type="scientific">bioreactor metagenome</name>
    <dbReference type="NCBI Taxonomy" id="1076179"/>
    <lineage>
        <taxon>unclassified sequences</taxon>
        <taxon>metagenomes</taxon>
        <taxon>ecological metagenomes</taxon>
    </lineage>
</organism>
<gene>
    <name evidence="1" type="ORF">SDC9_162794</name>
</gene>
<reference evidence="1" key="1">
    <citation type="submission" date="2019-08" db="EMBL/GenBank/DDBJ databases">
        <authorList>
            <person name="Kucharzyk K."/>
            <person name="Murdoch R.W."/>
            <person name="Higgins S."/>
            <person name="Loffler F."/>
        </authorList>
    </citation>
    <scope>NUCLEOTIDE SEQUENCE</scope>
</reference>
<name>A0A645FNE2_9ZZZZ</name>
<protein>
    <submittedName>
        <fullName evidence="1">Uncharacterized protein</fullName>
    </submittedName>
</protein>